<sequence length="75" mass="8835">MENKQDILDDLVKLEARILEIHEELTELTEKYNSEEAAKPDANVREYFSKLDKEFEILSNRVIQGKVLVLWSERA</sequence>
<dbReference type="RefSeq" id="WP_348393160.1">
    <property type="nucleotide sequence ID" value="NZ_CP134145.1"/>
</dbReference>
<keyword evidence="3" id="KW-1185">Reference proteome</keyword>
<keyword evidence="1" id="KW-0175">Coiled coil</keyword>
<dbReference type="EMBL" id="CP134145">
    <property type="protein sequence ID" value="WNC74051.1"/>
    <property type="molecule type" value="Genomic_DNA"/>
</dbReference>
<feature type="coiled-coil region" evidence="1">
    <location>
        <begin position="4"/>
        <end position="38"/>
    </location>
</feature>
<evidence type="ECO:0000313" key="2">
    <source>
        <dbReference type="EMBL" id="WNC74051.1"/>
    </source>
</evidence>
<evidence type="ECO:0000256" key="1">
    <source>
        <dbReference type="SAM" id="Coils"/>
    </source>
</evidence>
<protein>
    <submittedName>
        <fullName evidence="2">Uncharacterized protein</fullName>
    </submittedName>
</protein>
<accession>A0ABY9TZ24</accession>
<name>A0ABY9TZ24_9GAMM</name>
<proteinExistence type="predicted"/>
<reference evidence="3" key="1">
    <citation type="submission" date="2023-09" db="EMBL/GenBank/DDBJ databases">
        <authorList>
            <person name="Li S."/>
            <person name="Li X."/>
            <person name="Zhang C."/>
            <person name="Zhao Z."/>
        </authorList>
    </citation>
    <scope>NUCLEOTIDE SEQUENCE [LARGE SCALE GENOMIC DNA]</scope>
    <source>
        <strain evidence="3">SQ149</strain>
    </source>
</reference>
<evidence type="ECO:0000313" key="3">
    <source>
        <dbReference type="Proteomes" id="UP001258994"/>
    </source>
</evidence>
<organism evidence="2 3">
    <name type="scientific">Thalassotalea psychrophila</name>
    <dbReference type="NCBI Taxonomy" id="3065647"/>
    <lineage>
        <taxon>Bacteria</taxon>
        <taxon>Pseudomonadati</taxon>
        <taxon>Pseudomonadota</taxon>
        <taxon>Gammaproteobacteria</taxon>
        <taxon>Alteromonadales</taxon>
        <taxon>Colwelliaceae</taxon>
        <taxon>Thalassotalea</taxon>
    </lineage>
</organism>
<dbReference type="Proteomes" id="UP001258994">
    <property type="component" value="Chromosome"/>
</dbReference>
<gene>
    <name evidence="2" type="ORF">RGQ13_08665</name>
</gene>